<organism evidence="1 2">
    <name type="scientific">Actinomycetospora termitidis</name>
    <dbReference type="NCBI Taxonomy" id="3053470"/>
    <lineage>
        <taxon>Bacteria</taxon>
        <taxon>Bacillati</taxon>
        <taxon>Actinomycetota</taxon>
        <taxon>Actinomycetes</taxon>
        <taxon>Pseudonocardiales</taxon>
        <taxon>Pseudonocardiaceae</taxon>
        <taxon>Actinomycetospora</taxon>
    </lineage>
</organism>
<dbReference type="Proteomes" id="UP001231924">
    <property type="component" value="Unassembled WGS sequence"/>
</dbReference>
<proteinExistence type="predicted"/>
<sequence>MAERVERFAGYAQARLRVRWHGGGTTELRPADEGTGDFPFDGPVHVLTAHNPGPERLDAAENQRRQEALVAELPAEVETWCGDAGAVDGSHVEESVVVRRLSDETAVALAARYGQDAIFRWTAEAWSILPCDGGEPLHRGWRTRSVGSGRGDRPD</sequence>
<dbReference type="EMBL" id="JASVWF010000005">
    <property type="protein sequence ID" value="MDL5158682.1"/>
    <property type="molecule type" value="Genomic_DNA"/>
</dbReference>
<keyword evidence="2" id="KW-1185">Reference proteome</keyword>
<comment type="caution">
    <text evidence="1">The sequence shown here is derived from an EMBL/GenBank/DDBJ whole genome shotgun (WGS) entry which is preliminary data.</text>
</comment>
<evidence type="ECO:0000313" key="1">
    <source>
        <dbReference type="EMBL" id="MDL5158682.1"/>
    </source>
</evidence>
<reference evidence="1 2" key="1">
    <citation type="submission" date="2023-06" db="EMBL/GenBank/DDBJ databases">
        <title>Actinomycetospora Odt1-22.</title>
        <authorList>
            <person name="Supong K."/>
        </authorList>
    </citation>
    <scope>NUCLEOTIDE SEQUENCE [LARGE SCALE GENOMIC DNA]</scope>
    <source>
        <strain evidence="1 2">Odt1-22</strain>
    </source>
</reference>
<dbReference type="RefSeq" id="WP_286055219.1">
    <property type="nucleotide sequence ID" value="NZ_JASVWF010000005.1"/>
</dbReference>
<gene>
    <name evidence="1" type="ORF">QRT03_22125</name>
</gene>
<accession>A0ABT7MFD4</accession>
<name>A0ABT7MFD4_9PSEU</name>
<evidence type="ECO:0000313" key="2">
    <source>
        <dbReference type="Proteomes" id="UP001231924"/>
    </source>
</evidence>
<dbReference type="InterPro" id="IPR021710">
    <property type="entry name" value="DUF3293"/>
</dbReference>
<dbReference type="Pfam" id="PF11697">
    <property type="entry name" value="DUF3293"/>
    <property type="match status" value="1"/>
</dbReference>
<protein>
    <submittedName>
        <fullName evidence="1">DUF3293 domain-containing protein</fullName>
    </submittedName>
</protein>